<dbReference type="InterPro" id="IPR029058">
    <property type="entry name" value="AB_hydrolase_fold"/>
</dbReference>
<dbReference type="HOGENOM" id="CLU_020336_50_4_3"/>
<dbReference type="GO" id="GO:0016829">
    <property type="term" value="F:lyase activity"/>
    <property type="evidence" value="ECO:0007669"/>
    <property type="project" value="UniProtKB-KW"/>
</dbReference>
<evidence type="ECO:0000259" key="2">
    <source>
        <dbReference type="Pfam" id="PF00561"/>
    </source>
</evidence>
<protein>
    <submittedName>
        <fullName evidence="3">Alpha/beta hydrolase fold protein</fullName>
    </submittedName>
</protein>
<keyword evidence="3" id="KW-0614">Plasmid</keyword>
<dbReference type="Gene3D" id="3.40.50.1820">
    <property type="entry name" value="alpha/beta hydrolase"/>
    <property type="match status" value="1"/>
</dbReference>
<evidence type="ECO:0000313" key="4">
    <source>
        <dbReference type="Proteomes" id="UP000008206"/>
    </source>
</evidence>
<dbReference type="EMBL" id="CP002199">
    <property type="protein sequence ID" value="ADN17702.1"/>
    <property type="molecule type" value="Genomic_DNA"/>
</dbReference>
<dbReference type="PRINTS" id="PR00111">
    <property type="entry name" value="ABHYDROLASE"/>
</dbReference>
<keyword evidence="4" id="KW-1185">Reference proteome</keyword>
<dbReference type="InterPro" id="IPR000073">
    <property type="entry name" value="AB_hydrolase_1"/>
</dbReference>
<dbReference type="Pfam" id="PF00561">
    <property type="entry name" value="Abhydrolase_1"/>
    <property type="match status" value="1"/>
</dbReference>
<organism evidence="3 4">
    <name type="scientific">Gloeothece verrucosa (strain PCC 7822)</name>
    <name type="common">Cyanothece sp. (strain PCC 7822)</name>
    <dbReference type="NCBI Taxonomy" id="497965"/>
    <lineage>
        <taxon>Bacteria</taxon>
        <taxon>Bacillati</taxon>
        <taxon>Cyanobacteriota</taxon>
        <taxon>Cyanophyceae</taxon>
        <taxon>Oscillatoriophycideae</taxon>
        <taxon>Chroococcales</taxon>
        <taxon>Aphanothecaceae</taxon>
        <taxon>Gloeothece</taxon>
        <taxon>Gloeothece verrucosa</taxon>
    </lineage>
</organism>
<dbReference type="AlphaFoldDB" id="E0UL72"/>
<dbReference type="KEGG" id="cyj:Cyan7822_5848"/>
<dbReference type="SUPFAM" id="SSF53474">
    <property type="entry name" value="alpha/beta-Hydrolases"/>
    <property type="match status" value="1"/>
</dbReference>
<feature type="domain" description="AB hydrolase-1" evidence="2">
    <location>
        <begin position="37"/>
        <end position="141"/>
    </location>
</feature>
<evidence type="ECO:0000256" key="1">
    <source>
        <dbReference type="ARBA" id="ARBA00023239"/>
    </source>
</evidence>
<dbReference type="Proteomes" id="UP000008206">
    <property type="component" value="Plasmid Cy782201"/>
</dbReference>
<dbReference type="GO" id="GO:0016787">
    <property type="term" value="F:hydrolase activity"/>
    <property type="evidence" value="ECO:0007669"/>
    <property type="project" value="UniProtKB-KW"/>
</dbReference>
<geneLocation type="plasmid" evidence="3 4">
    <name>Cy782201</name>
</geneLocation>
<evidence type="ECO:0000313" key="3">
    <source>
        <dbReference type="EMBL" id="ADN17702.1"/>
    </source>
</evidence>
<keyword evidence="3" id="KW-0378">Hydrolase</keyword>
<keyword evidence="1" id="KW-0456">Lyase</keyword>
<reference evidence="4" key="1">
    <citation type="journal article" date="2011" name="MBio">
        <title>Novel metabolic attributes of the genus Cyanothece, comprising a group of unicellular nitrogen-fixing Cyanobacteria.</title>
        <authorList>
            <person name="Bandyopadhyay A."/>
            <person name="Elvitigala T."/>
            <person name="Welsh E."/>
            <person name="Stockel J."/>
            <person name="Liberton M."/>
            <person name="Min H."/>
            <person name="Sherman L.A."/>
            <person name="Pakrasi H.B."/>
        </authorList>
    </citation>
    <scope>NUCLEOTIDE SEQUENCE [LARGE SCALE GENOMIC DNA]</scope>
    <source>
        <strain evidence="4">PCC 7822</strain>
        <plasmid evidence="4">Cy782201</plasmid>
    </source>
</reference>
<dbReference type="RefSeq" id="WP_013334452.1">
    <property type="nucleotide sequence ID" value="NC_014533.1"/>
</dbReference>
<name>E0UL72_GLOV7</name>
<sequence length="287" mass="32840">MRDKASVFTHNYFQQCYYKNNLGQLSYLDSYQQKKETIIFLHGFTNNSHSFLGLPETIINQYRCLIPDLPGHGKTHLLQGANTFNTDAQVALLKEWLCSLKVNKFHLLGYSMGGRLALQFALKNLAQIQSLILVSTTAGIQDEIFRLERRQADDKLATKILSSEPIDFLKFWLSQPLFQGISEQGEDFIAEEIKKRLPLQKSGLVCSLKYFSSGIMPSVWDQLAKLKMPCLIIAGSRDTKYSKIAWELVNSIPNTKINLLQTTHTPLIESPLLFWKSVIKFLQEEFE</sequence>
<accession>E0UL72</accession>
<gene>
    <name evidence="3" type="ordered locus">Cyan7822_5848</name>
</gene>
<proteinExistence type="predicted"/>
<dbReference type="PANTHER" id="PTHR42916">
    <property type="entry name" value="2-SUCCINYL-5-ENOLPYRUVYL-6-HYDROXY-3-CYCLOHEXENE-1-CARBOXYLATE SYNTHASE"/>
    <property type="match status" value="1"/>
</dbReference>
<dbReference type="PANTHER" id="PTHR42916:SF1">
    <property type="entry name" value="PROTEIN PHYLLO, CHLOROPLASTIC"/>
    <property type="match status" value="1"/>
</dbReference>
<dbReference type="OrthoDB" id="9808398at2"/>